<keyword evidence="3" id="KW-1185">Reference proteome</keyword>
<proteinExistence type="predicted"/>
<feature type="chain" id="PRO_5046629402" description="Secreted protein" evidence="1">
    <location>
        <begin position="21"/>
        <end position="142"/>
    </location>
</feature>
<evidence type="ECO:0000256" key="1">
    <source>
        <dbReference type="SAM" id="SignalP"/>
    </source>
</evidence>
<evidence type="ECO:0008006" key="4">
    <source>
        <dbReference type="Google" id="ProtNLM"/>
    </source>
</evidence>
<dbReference type="RefSeq" id="WP_315999418.1">
    <property type="nucleotide sequence ID" value="NZ_JAWDJT010000012.1"/>
</dbReference>
<dbReference type="Proteomes" id="UP001250698">
    <property type="component" value="Unassembled WGS sequence"/>
</dbReference>
<feature type="signal peptide" evidence="1">
    <location>
        <begin position="1"/>
        <end position="20"/>
    </location>
</feature>
<evidence type="ECO:0000313" key="2">
    <source>
        <dbReference type="EMBL" id="MDU0371960.1"/>
    </source>
</evidence>
<comment type="caution">
    <text evidence="2">The sequence shown here is derived from an EMBL/GenBank/DDBJ whole genome shotgun (WGS) entry which is preliminary data.</text>
</comment>
<reference evidence="2 3" key="1">
    <citation type="submission" date="2023-10" db="EMBL/GenBank/DDBJ databases">
        <title>Hymenobacter endophyticus sp. nov., an isolate from the leaf tissues of wheat.</title>
        <authorList>
            <person name="Dai Y."/>
        </authorList>
    </citation>
    <scope>NUCLEOTIDE SEQUENCE [LARGE SCALE GENOMIC DNA]</scope>
    <source>
        <strain evidence="2 3">ZK17L-C2</strain>
    </source>
</reference>
<accession>A0ABU3TKT1</accession>
<name>A0ABU3TKT1_9BACT</name>
<evidence type="ECO:0000313" key="3">
    <source>
        <dbReference type="Proteomes" id="UP001250698"/>
    </source>
</evidence>
<protein>
    <recommendedName>
        <fullName evidence="4">Secreted protein</fullName>
    </recommendedName>
</protein>
<sequence>MATTFLVVFVNMWLGHCVCAANLSSRAGAAHATASKPMAPGCQQQRTATLAIHQGTPAHDQQLSAGHDCCQGKLVAKQTLLAAAVEKQLHSPAPALLPEATSFFFQPAASHWDPTAAVVLVSRQVLPPKIPDIRIFIGSLTI</sequence>
<gene>
    <name evidence="2" type="ORF">ROI90_16265</name>
</gene>
<dbReference type="EMBL" id="JAWDJT010000012">
    <property type="protein sequence ID" value="MDU0371960.1"/>
    <property type="molecule type" value="Genomic_DNA"/>
</dbReference>
<organism evidence="2 3">
    <name type="scientific">Hymenobacter endophyticus</name>
    <dbReference type="NCBI Taxonomy" id="3076335"/>
    <lineage>
        <taxon>Bacteria</taxon>
        <taxon>Pseudomonadati</taxon>
        <taxon>Bacteroidota</taxon>
        <taxon>Cytophagia</taxon>
        <taxon>Cytophagales</taxon>
        <taxon>Hymenobacteraceae</taxon>
        <taxon>Hymenobacter</taxon>
    </lineage>
</organism>
<keyword evidence="1" id="KW-0732">Signal</keyword>